<accession>A0A0B6Y6A6</accession>
<reference evidence="2" key="1">
    <citation type="submission" date="2014-12" db="EMBL/GenBank/DDBJ databases">
        <title>Insight into the proteome of Arion vulgaris.</title>
        <authorList>
            <person name="Aradska J."/>
            <person name="Bulat T."/>
            <person name="Smidak R."/>
            <person name="Sarate P."/>
            <person name="Gangsoo J."/>
            <person name="Sialana F."/>
            <person name="Bilban M."/>
            <person name="Lubec G."/>
        </authorList>
    </citation>
    <scope>NUCLEOTIDE SEQUENCE</scope>
    <source>
        <tissue evidence="2">Skin</tissue>
    </source>
</reference>
<protein>
    <submittedName>
        <fullName evidence="2">Uncharacterized protein</fullName>
    </submittedName>
</protein>
<dbReference type="EMBL" id="HACG01004145">
    <property type="protein sequence ID" value="CEK51010.1"/>
    <property type="molecule type" value="Transcribed_RNA"/>
</dbReference>
<sequence length="89" mass="9526">PSPIPEEDSNVVKAADSSLDDTRSQISQQDEDFQVIADFESDGGGEYEVLAHPDDVRRVSYNNGVAVLETNSDSSSSSDSDSSVSDNNK</sequence>
<organism evidence="2">
    <name type="scientific">Arion vulgaris</name>
    <dbReference type="NCBI Taxonomy" id="1028688"/>
    <lineage>
        <taxon>Eukaryota</taxon>
        <taxon>Metazoa</taxon>
        <taxon>Spiralia</taxon>
        <taxon>Lophotrochozoa</taxon>
        <taxon>Mollusca</taxon>
        <taxon>Gastropoda</taxon>
        <taxon>Heterobranchia</taxon>
        <taxon>Euthyneura</taxon>
        <taxon>Panpulmonata</taxon>
        <taxon>Eupulmonata</taxon>
        <taxon>Stylommatophora</taxon>
        <taxon>Helicina</taxon>
        <taxon>Arionoidea</taxon>
        <taxon>Arionidae</taxon>
        <taxon>Arion</taxon>
    </lineage>
</organism>
<gene>
    <name evidence="2" type="primary">ORF12235</name>
</gene>
<feature type="region of interest" description="Disordered" evidence="1">
    <location>
        <begin position="1"/>
        <end position="29"/>
    </location>
</feature>
<name>A0A0B6Y6A6_9EUPU</name>
<feature type="region of interest" description="Disordered" evidence="1">
    <location>
        <begin position="68"/>
        <end position="89"/>
    </location>
</feature>
<feature type="non-terminal residue" evidence="2">
    <location>
        <position position="1"/>
    </location>
</feature>
<feature type="compositionally biased region" description="Low complexity" evidence="1">
    <location>
        <begin position="72"/>
        <end position="89"/>
    </location>
</feature>
<feature type="non-terminal residue" evidence="2">
    <location>
        <position position="89"/>
    </location>
</feature>
<evidence type="ECO:0000313" key="2">
    <source>
        <dbReference type="EMBL" id="CEK51010.1"/>
    </source>
</evidence>
<dbReference type="AlphaFoldDB" id="A0A0B6Y6A6"/>
<proteinExistence type="predicted"/>
<evidence type="ECO:0000256" key="1">
    <source>
        <dbReference type="SAM" id="MobiDB-lite"/>
    </source>
</evidence>